<evidence type="ECO:0000256" key="3">
    <source>
        <dbReference type="ARBA" id="ARBA00022432"/>
    </source>
</evidence>
<dbReference type="InterPro" id="IPR020861">
    <property type="entry name" value="Triosephosphate_isomerase_AS"/>
</dbReference>
<dbReference type="PANTHER" id="PTHR21139">
    <property type="entry name" value="TRIOSEPHOSPHATE ISOMERASE"/>
    <property type="match status" value="1"/>
</dbReference>
<dbReference type="PANTHER" id="PTHR21139:SF42">
    <property type="entry name" value="TRIOSEPHOSPHATE ISOMERASE"/>
    <property type="match status" value="1"/>
</dbReference>
<reference evidence="9 10" key="1">
    <citation type="submission" date="2019-08" db="EMBL/GenBank/DDBJ databases">
        <title>Genome of Phaeodactylibacter luteus.</title>
        <authorList>
            <person name="Bowman J.P."/>
        </authorList>
    </citation>
    <scope>NUCLEOTIDE SEQUENCE [LARGE SCALE GENOMIC DNA]</scope>
    <source>
        <strain evidence="9 10">KCTC 42180</strain>
    </source>
</reference>
<dbReference type="OrthoDB" id="9809429at2"/>
<name>A0A5C6S6X7_9BACT</name>
<dbReference type="GO" id="GO:0006096">
    <property type="term" value="P:glycolytic process"/>
    <property type="evidence" value="ECO:0007669"/>
    <property type="project" value="UniProtKB-UniRule"/>
</dbReference>
<proteinExistence type="inferred from homology"/>
<keyword evidence="4 7" id="KW-0963">Cytoplasm</keyword>
<evidence type="ECO:0000256" key="2">
    <source>
        <dbReference type="ARBA" id="ARBA00007422"/>
    </source>
</evidence>
<comment type="function">
    <text evidence="7">Involved in the gluconeogenesis. Catalyzes stereospecifically the conversion of dihydroxyacetone phosphate (DHAP) to D-glyceraldehyde-3-phosphate (G3P).</text>
</comment>
<evidence type="ECO:0000256" key="1">
    <source>
        <dbReference type="ARBA" id="ARBA00004680"/>
    </source>
</evidence>
<dbReference type="PROSITE" id="PS00171">
    <property type="entry name" value="TIM_1"/>
    <property type="match status" value="1"/>
</dbReference>
<dbReference type="HAMAP" id="MF_00147_B">
    <property type="entry name" value="TIM_B"/>
    <property type="match status" value="1"/>
</dbReference>
<dbReference type="GO" id="GO:0019563">
    <property type="term" value="P:glycerol catabolic process"/>
    <property type="evidence" value="ECO:0007669"/>
    <property type="project" value="TreeGrafter"/>
</dbReference>
<dbReference type="Pfam" id="PF00121">
    <property type="entry name" value="TIM"/>
    <property type="match status" value="1"/>
</dbReference>
<feature type="binding site" evidence="7">
    <location>
        <position position="225"/>
    </location>
    <ligand>
        <name>substrate</name>
    </ligand>
</feature>
<keyword evidence="3 7" id="KW-0312">Gluconeogenesis</keyword>
<keyword evidence="5 7" id="KW-0324">Glycolysis</keyword>
<dbReference type="InterPro" id="IPR000652">
    <property type="entry name" value="Triosephosphate_isomerase"/>
</dbReference>
<feature type="binding site" evidence="7">
    <location>
        <begin position="21"/>
        <end position="23"/>
    </location>
    <ligand>
        <name>substrate</name>
    </ligand>
</feature>
<dbReference type="InterPro" id="IPR022896">
    <property type="entry name" value="TrioseP_Isoase_bac/euk"/>
</dbReference>
<dbReference type="UniPathway" id="UPA00138"/>
<dbReference type="PROSITE" id="PS51440">
    <property type="entry name" value="TIM_2"/>
    <property type="match status" value="1"/>
</dbReference>
<dbReference type="GO" id="GO:0046166">
    <property type="term" value="P:glyceraldehyde-3-phosphate biosynthetic process"/>
    <property type="evidence" value="ECO:0007669"/>
    <property type="project" value="TreeGrafter"/>
</dbReference>
<dbReference type="AlphaFoldDB" id="A0A5C6S6X7"/>
<comment type="pathway">
    <text evidence="1 7 8">Carbohydrate degradation; glycolysis; D-glyceraldehyde 3-phosphate from glycerone phosphate: step 1/1.</text>
</comment>
<dbReference type="EC" id="5.3.1.1" evidence="7 8"/>
<dbReference type="GO" id="GO:0005829">
    <property type="term" value="C:cytosol"/>
    <property type="evidence" value="ECO:0007669"/>
    <property type="project" value="TreeGrafter"/>
</dbReference>
<evidence type="ECO:0000313" key="10">
    <source>
        <dbReference type="Proteomes" id="UP000321580"/>
    </source>
</evidence>
<dbReference type="GO" id="GO:0004807">
    <property type="term" value="F:triose-phosphate isomerase activity"/>
    <property type="evidence" value="ECO:0007669"/>
    <property type="project" value="UniProtKB-UniRule"/>
</dbReference>
<comment type="subcellular location">
    <subcellularLocation>
        <location evidence="7 8">Cytoplasm</location>
    </subcellularLocation>
</comment>
<feature type="active site" description="Proton acceptor" evidence="7">
    <location>
        <position position="179"/>
    </location>
</feature>
<evidence type="ECO:0000256" key="5">
    <source>
        <dbReference type="ARBA" id="ARBA00023152"/>
    </source>
</evidence>
<evidence type="ECO:0000256" key="7">
    <source>
        <dbReference type="HAMAP-Rule" id="MF_00147"/>
    </source>
</evidence>
<feature type="active site" description="Electrophile" evidence="7">
    <location>
        <position position="107"/>
    </location>
</feature>
<evidence type="ECO:0000256" key="6">
    <source>
        <dbReference type="ARBA" id="ARBA00023235"/>
    </source>
</evidence>
<dbReference type="Gene3D" id="3.20.20.70">
    <property type="entry name" value="Aldolase class I"/>
    <property type="match status" value="1"/>
</dbReference>
<dbReference type="NCBIfam" id="TIGR00419">
    <property type="entry name" value="tim"/>
    <property type="match status" value="1"/>
</dbReference>
<dbReference type="SUPFAM" id="SSF51351">
    <property type="entry name" value="Triosephosphate isomerase (TIM)"/>
    <property type="match status" value="1"/>
</dbReference>
<dbReference type="Proteomes" id="UP000321580">
    <property type="component" value="Unassembled WGS sequence"/>
</dbReference>
<dbReference type="EMBL" id="VOOR01000001">
    <property type="protein sequence ID" value="TXB70246.1"/>
    <property type="molecule type" value="Genomic_DNA"/>
</dbReference>
<dbReference type="UniPathway" id="UPA00109">
    <property type="reaction ID" value="UER00189"/>
</dbReference>
<dbReference type="InterPro" id="IPR013785">
    <property type="entry name" value="Aldolase_TIM"/>
</dbReference>
<comment type="catalytic activity">
    <reaction evidence="7 8">
        <text>D-glyceraldehyde 3-phosphate = dihydroxyacetone phosphate</text>
        <dbReference type="Rhea" id="RHEA:18585"/>
        <dbReference type="ChEBI" id="CHEBI:57642"/>
        <dbReference type="ChEBI" id="CHEBI:59776"/>
        <dbReference type="EC" id="5.3.1.1"/>
    </reaction>
</comment>
<comment type="caution">
    <text evidence="9">The sequence shown here is derived from an EMBL/GenBank/DDBJ whole genome shotgun (WGS) entry which is preliminary data.</text>
</comment>
<protein>
    <recommendedName>
        <fullName evidence="7 8">Triosephosphate isomerase</fullName>
        <shortName evidence="7">TIM</shortName>
        <shortName evidence="7">TPI</shortName>
        <ecNumber evidence="7 8">5.3.1.1</ecNumber>
    </recommendedName>
    <alternativeName>
        <fullName evidence="7">Triose-phosphate isomerase</fullName>
    </alternativeName>
</protein>
<feature type="binding site" evidence="7">
    <location>
        <position position="185"/>
    </location>
    <ligand>
        <name>substrate</name>
    </ligand>
</feature>
<evidence type="ECO:0000313" key="9">
    <source>
        <dbReference type="EMBL" id="TXB70246.1"/>
    </source>
</evidence>
<organism evidence="9 10">
    <name type="scientific">Phaeodactylibacter luteus</name>
    <dbReference type="NCBI Taxonomy" id="1564516"/>
    <lineage>
        <taxon>Bacteria</taxon>
        <taxon>Pseudomonadati</taxon>
        <taxon>Bacteroidota</taxon>
        <taxon>Saprospiria</taxon>
        <taxon>Saprospirales</taxon>
        <taxon>Haliscomenobacteraceae</taxon>
        <taxon>Phaeodactylibacter</taxon>
    </lineage>
</organism>
<evidence type="ECO:0000256" key="8">
    <source>
        <dbReference type="RuleBase" id="RU363013"/>
    </source>
</evidence>
<dbReference type="GO" id="GO:0006094">
    <property type="term" value="P:gluconeogenesis"/>
    <property type="evidence" value="ECO:0007669"/>
    <property type="project" value="UniProtKB-UniRule"/>
</dbReference>
<dbReference type="FunFam" id="3.20.20.70:FF:000016">
    <property type="entry name" value="Triosephosphate isomerase"/>
    <property type="match status" value="1"/>
</dbReference>
<evidence type="ECO:0000256" key="4">
    <source>
        <dbReference type="ARBA" id="ARBA00022490"/>
    </source>
</evidence>
<sequence>MVPVITQQRKIMKRKHIVAGNWKMNMDYDAGRDLVKAVADKLQPSDTLVILGTPYIHLRNAASIIKDISNLKIAAQNCHQEESGAFTGEVAAGMLASCGVDYVILGHSERREYFGEDDQLIASKIDAALAAGLSPIYCCGEKLEAREAGTENDVVGAQVEAALFHLSTEQLAQVVIAYEPVWAIGTGKTASPEQAQDMHAHIRALLAGHFGQEAADGVSILYGGSVKPGNAKEIFSKPDVDGGLIGGASLKAADFIAIVDSF</sequence>
<keyword evidence="6 7" id="KW-0413">Isomerase</keyword>
<gene>
    <name evidence="7" type="primary">tpiA</name>
    <name evidence="9" type="ORF">FRY97_00645</name>
</gene>
<feature type="binding site" evidence="7">
    <location>
        <begin position="246"/>
        <end position="247"/>
    </location>
    <ligand>
        <name>substrate</name>
    </ligand>
</feature>
<comment type="subunit">
    <text evidence="7 8">Homodimer.</text>
</comment>
<keyword evidence="10" id="KW-1185">Reference proteome</keyword>
<accession>A0A5C6S6X7</accession>
<dbReference type="CDD" id="cd00311">
    <property type="entry name" value="TIM"/>
    <property type="match status" value="1"/>
</dbReference>
<comment type="pathway">
    <text evidence="7 8">Carbohydrate biosynthesis; gluconeogenesis.</text>
</comment>
<dbReference type="InterPro" id="IPR035990">
    <property type="entry name" value="TIM_sf"/>
</dbReference>
<comment type="similarity">
    <text evidence="2 7 8">Belongs to the triosephosphate isomerase family.</text>
</comment>